<protein>
    <submittedName>
        <fullName evidence="1">Uncharacterized protein</fullName>
    </submittedName>
</protein>
<accession>A0ABX3NAD7</accession>
<comment type="caution">
    <text evidence="1">The sequence shown here is derived from an EMBL/GenBank/DDBJ whole genome shotgun (WGS) entry which is preliminary data.</text>
</comment>
<reference evidence="1 2" key="1">
    <citation type="submission" date="2016-07" db="EMBL/GenBank/DDBJ databases">
        <title>Revisiting the Taxonomy of the Elizabethkingia Genus based on Whole-Genome Sequencing, Optical Mapping, and MALDI-TOF.</title>
        <authorList>
            <person name="Nicholson A.C."/>
        </authorList>
    </citation>
    <scope>NUCLEOTIDE SEQUENCE [LARGE SCALE GENOMIC DNA]</scope>
    <source>
        <strain evidence="1 2">C1558</strain>
    </source>
</reference>
<evidence type="ECO:0000313" key="2">
    <source>
        <dbReference type="Proteomes" id="UP000190016"/>
    </source>
</evidence>
<evidence type="ECO:0000313" key="1">
    <source>
        <dbReference type="EMBL" id="OPB91203.1"/>
    </source>
</evidence>
<organism evidence="1 2">
    <name type="scientific">Elizabethkingia ursingii</name>
    <dbReference type="NCBI Taxonomy" id="1756150"/>
    <lineage>
        <taxon>Bacteria</taxon>
        <taxon>Pseudomonadati</taxon>
        <taxon>Bacteroidota</taxon>
        <taxon>Flavobacteriia</taxon>
        <taxon>Flavobacteriales</taxon>
        <taxon>Weeksellaceae</taxon>
        <taxon>Elizabethkingia</taxon>
    </lineage>
</organism>
<proteinExistence type="predicted"/>
<gene>
    <name evidence="1" type="ORF">BB021_04400</name>
</gene>
<keyword evidence="2" id="KW-1185">Reference proteome</keyword>
<sequence>MKFILSAFIILVLTIRPVLPLIDYAVNYEYISEKLCENKDKPQLLCNGKCYLVKEMAKTSENTPKQSNLKISSGFTDAFVADQIFKFDFSTEYFTEKDKPSPFYKSFYHFLVGSDVFHPPLI</sequence>
<name>A0ABX3NAD7_9FLAO</name>
<dbReference type="RefSeq" id="WP_260264024.1">
    <property type="nucleotide sequence ID" value="NZ_MBDS01000012.1"/>
</dbReference>
<dbReference type="EMBL" id="MBDS01000012">
    <property type="protein sequence ID" value="OPB91203.1"/>
    <property type="molecule type" value="Genomic_DNA"/>
</dbReference>
<dbReference type="Proteomes" id="UP000190016">
    <property type="component" value="Unassembled WGS sequence"/>
</dbReference>